<evidence type="ECO:0000313" key="2">
    <source>
        <dbReference type="Proteomes" id="UP001519460"/>
    </source>
</evidence>
<organism evidence="1 2">
    <name type="scientific">Batillaria attramentaria</name>
    <dbReference type="NCBI Taxonomy" id="370345"/>
    <lineage>
        <taxon>Eukaryota</taxon>
        <taxon>Metazoa</taxon>
        <taxon>Spiralia</taxon>
        <taxon>Lophotrochozoa</taxon>
        <taxon>Mollusca</taxon>
        <taxon>Gastropoda</taxon>
        <taxon>Caenogastropoda</taxon>
        <taxon>Sorbeoconcha</taxon>
        <taxon>Cerithioidea</taxon>
        <taxon>Batillariidae</taxon>
        <taxon>Batillaria</taxon>
    </lineage>
</organism>
<accession>A0ABD0J0Y3</accession>
<evidence type="ECO:0000313" key="1">
    <source>
        <dbReference type="EMBL" id="KAK7446959.1"/>
    </source>
</evidence>
<name>A0ABD0J0Y3_9CAEN</name>
<dbReference type="AlphaFoldDB" id="A0ABD0J0Y3"/>
<reference evidence="1 2" key="1">
    <citation type="journal article" date="2023" name="Sci. Data">
        <title>Genome assembly of the Korean intertidal mud-creeper Batillaria attramentaria.</title>
        <authorList>
            <person name="Patra A.K."/>
            <person name="Ho P.T."/>
            <person name="Jun S."/>
            <person name="Lee S.J."/>
            <person name="Kim Y."/>
            <person name="Won Y.J."/>
        </authorList>
    </citation>
    <scope>NUCLEOTIDE SEQUENCE [LARGE SCALE GENOMIC DNA]</scope>
    <source>
        <strain evidence="1">Wonlab-2016</strain>
    </source>
</reference>
<proteinExistence type="predicted"/>
<dbReference type="EMBL" id="JACVVK020000776">
    <property type="protein sequence ID" value="KAK7446959.1"/>
    <property type="molecule type" value="Genomic_DNA"/>
</dbReference>
<comment type="caution">
    <text evidence="1">The sequence shown here is derived from an EMBL/GenBank/DDBJ whole genome shotgun (WGS) entry which is preliminary data.</text>
</comment>
<gene>
    <name evidence="1" type="ORF">BaRGS_00040225</name>
</gene>
<dbReference type="Proteomes" id="UP001519460">
    <property type="component" value="Unassembled WGS sequence"/>
</dbReference>
<sequence>MFAFSEIWSCKLGDIESAFPDFHVFFSPRTQRLKGGVAVCVHRSVASQVEQLLEKVENNVFLKIGKSLFNSPFDIIAAFVYIAQSALYCMAKITVTALNC</sequence>
<protein>
    <submittedName>
        <fullName evidence="1">Uncharacterized protein</fullName>
    </submittedName>
</protein>
<keyword evidence="2" id="KW-1185">Reference proteome</keyword>